<sequence>MWPYIFALVLICSAYAEINVEKRSEMSPVPFVLSTRYGRSPPRVMMPRNDRFFFGSRYGKRSEVSMGTSLPPPGAPTLMCEYTGVYSLYRCKLPNRNTYTVRTSEESPGSQE</sequence>
<keyword evidence="2" id="KW-0527">Neuropeptide</keyword>
<feature type="chain" id="PRO_5022996138" evidence="1">
    <location>
        <begin position="17"/>
        <end position="112"/>
    </location>
</feature>
<name>A0A5B8G4Q3_PLOIN</name>
<protein>
    <submittedName>
        <fullName evidence="2">RYamide neuropeptide</fullName>
    </submittedName>
</protein>
<organism evidence="2">
    <name type="scientific">Plodia interpunctella</name>
    <name type="common">Indianmeal moth</name>
    <dbReference type="NCBI Taxonomy" id="58824"/>
    <lineage>
        <taxon>Eukaryota</taxon>
        <taxon>Metazoa</taxon>
        <taxon>Ecdysozoa</taxon>
        <taxon>Arthropoda</taxon>
        <taxon>Hexapoda</taxon>
        <taxon>Insecta</taxon>
        <taxon>Pterygota</taxon>
        <taxon>Neoptera</taxon>
        <taxon>Endopterygota</taxon>
        <taxon>Lepidoptera</taxon>
        <taxon>Glossata</taxon>
        <taxon>Ditrysia</taxon>
        <taxon>Pyraloidea</taxon>
        <taxon>Pyralidae</taxon>
        <taxon>Phycitinae</taxon>
        <taxon>Plodia</taxon>
    </lineage>
</organism>
<accession>A0A5B8G4Q3</accession>
<proteinExistence type="evidence at transcript level"/>
<evidence type="ECO:0000256" key="1">
    <source>
        <dbReference type="SAM" id="SignalP"/>
    </source>
</evidence>
<keyword evidence="1" id="KW-0732">Signal</keyword>
<dbReference type="GO" id="GO:0007218">
    <property type="term" value="P:neuropeptide signaling pathway"/>
    <property type="evidence" value="ECO:0007669"/>
    <property type="project" value="UniProtKB-KW"/>
</dbReference>
<dbReference type="EMBL" id="MH454251">
    <property type="protein sequence ID" value="QDO72225.1"/>
    <property type="molecule type" value="mRNA"/>
</dbReference>
<evidence type="ECO:0000313" key="2">
    <source>
        <dbReference type="EMBL" id="QDO72225.1"/>
    </source>
</evidence>
<feature type="signal peptide" evidence="1">
    <location>
        <begin position="1"/>
        <end position="16"/>
    </location>
</feature>
<dbReference type="AlphaFoldDB" id="A0A5B8G4Q3"/>
<reference evidence="2" key="1">
    <citation type="submission" date="2018-06" db="EMBL/GenBank/DDBJ databases">
        <title>Intoxification of Plodia interpunctella (Lepidoptera: Pyralidae) larvae with essential oils isolated from Lippia turbinata (Griseb.). Effects on development and in the expression of neuropeptide precursor genes.</title>
        <authorList>
            <person name="Ons S."/>
            <person name="Corzo F.L."/>
            <person name="Sterkel M."/>
        </authorList>
    </citation>
    <scope>NUCLEOTIDE SEQUENCE</scope>
</reference>